<name>A0A1I7HNM0_9FLAO</name>
<organism evidence="6 7">
    <name type="scientific">Pustulibacterium marinum</name>
    <dbReference type="NCBI Taxonomy" id="1224947"/>
    <lineage>
        <taxon>Bacteria</taxon>
        <taxon>Pseudomonadati</taxon>
        <taxon>Bacteroidota</taxon>
        <taxon>Flavobacteriia</taxon>
        <taxon>Flavobacteriales</taxon>
        <taxon>Flavobacteriaceae</taxon>
        <taxon>Pustulibacterium</taxon>
    </lineage>
</organism>
<dbReference type="PANTHER" id="PTHR43630:SF1">
    <property type="entry name" value="POLY-BETA-1,6-N-ACETYL-D-GLUCOSAMINE SYNTHASE"/>
    <property type="match status" value="1"/>
</dbReference>
<dbReference type="InterPro" id="IPR029044">
    <property type="entry name" value="Nucleotide-diphossugar_trans"/>
</dbReference>
<evidence type="ECO:0000313" key="7">
    <source>
        <dbReference type="Proteomes" id="UP000199138"/>
    </source>
</evidence>
<evidence type="ECO:0000256" key="2">
    <source>
        <dbReference type="ARBA" id="ARBA00022676"/>
    </source>
</evidence>
<dbReference type="STRING" id="1224947.SAMN05216480_11081"/>
<dbReference type="PANTHER" id="PTHR43630">
    <property type="entry name" value="POLY-BETA-1,6-N-ACETYL-D-GLUCOSAMINE SYNTHASE"/>
    <property type="match status" value="1"/>
</dbReference>
<dbReference type="EMBL" id="FPBK01000010">
    <property type="protein sequence ID" value="SFU62364.1"/>
    <property type="molecule type" value="Genomic_DNA"/>
</dbReference>
<keyword evidence="4" id="KW-0812">Transmembrane</keyword>
<feature type="transmembrane region" description="Helical" evidence="4">
    <location>
        <begin position="310"/>
        <end position="328"/>
    </location>
</feature>
<evidence type="ECO:0000256" key="3">
    <source>
        <dbReference type="ARBA" id="ARBA00022679"/>
    </source>
</evidence>
<dbReference type="RefSeq" id="WP_093025590.1">
    <property type="nucleotide sequence ID" value="NZ_FPBK01000010.1"/>
</dbReference>
<dbReference type="Gene3D" id="3.90.550.10">
    <property type="entry name" value="Spore Coat Polysaccharide Biosynthesis Protein SpsA, Chain A"/>
    <property type="match status" value="1"/>
</dbReference>
<evidence type="ECO:0000256" key="1">
    <source>
        <dbReference type="ARBA" id="ARBA00006739"/>
    </source>
</evidence>
<dbReference type="GO" id="GO:0016757">
    <property type="term" value="F:glycosyltransferase activity"/>
    <property type="evidence" value="ECO:0007669"/>
    <property type="project" value="UniProtKB-KW"/>
</dbReference>
<dbReference type="OrthoDB" id="9800276at2"/>
<keyword evidence="2" id="KW-0328">Glycosyltransferase</keyword>
<feature type="transmembrane region" description="Helical" evidence="4">
    <location>
        <begin position="284"/>
        <end position="304"/>
    </location>
</feature>
<sequence>MVTVLFILFIAVVCVQAIYYLGIFSNFAFSKKKSNTYNTTETIPVSVLVCAKNEADNLRQNLPKLLAQRYPNFQLVLINDASYDETLDVMEEFAAMHDNIKIVNVENNEAFWGKKKYALVLGIKAAKYNHMLFIDADCYPSSEFWIKEMASNFNKEKTIVLGYGGYKKIKNSLANALTRFETVFAAMQYFSFAKIGMPYMGVGRNLAYHKNEFNKTSGFISHMHIRSGDDDLFVNEAATAKNTSICFNEEAFTYSTSKKSLKAWFTQKRRHVSTASHYKKSHQVILGLFYISQFFFWLLAILLLSFQHQLIITGALIGFRMLMQYFVFGFTASKLKETKLLWLLPFYEIFLIILQFCIFIVNFTSKPVDWK</sequence>
<evidence type="ECO:0000313" key="6">
    <source>
        <dbReference type="EMBL" id="SFU62364.1"/>
    </source>
</evidence>
<feature type="transmembrane region" description="Helical" evidence="4">
    <location>
        <begin position="340"/>
        <end position="361"/>
    </location>
</feature>
<keyword evidence="4" id="KW-1133">Transmembrane helix</keyword>
<dbReference type="SUPFAM" id="SSF53448">
    <property type="entry name" value="Nucleotide-diphospho-sugar transferases"/>
    <property type="match status" value="1"/>
</dbReference>
<keyword evidence="7" id="KW-1185">Reference proteome</keyword>
<accession>A0A1I7HNM0</accession>
<proteinExistence type="inferred from homology"/>
<dbReference type="Pfam" id="PF00535">
    <property type="entry name" value="Glycos_transf_2"/>
    <property type="match status" value="1"/>
</dbReference>
<evidence type="ECO:0000256" key="4">
    <source>
        <dbReference type="SAM" id="Phobius"/>
    </source>
</evidence>
<protein>
    <submittedName>
        <fullName evidence="6">Glycosyltransferase, catalytic subunit of cellulose synthase and poly-beta-1,6-N-acetylglucosamine synthase</fullName>
    </submittedName>
</protein>
<feature type="domain" description="Glycosyltransferase 2-like" evidence="5">
    <location>
        <begin position="46"/>
        <end position="176"/>
    </location>
</feature>
<keyword evidence="3 6" id="KW-0808">Transferase</keyword>
<dbReference type="AlphaFoldDB" id="A0A1I7HNM0"/>
<feature type="transmembrane region" description="Helical" evidence="4">
    <location>
        <begin position="6"/>
        <end position="29"/>
    </location>
</feature>
<comment type="similarity">
    <text evidence="1">Belongs to the glycosyltransferase 2 family.</text>
</comment>
<keyword evidence="4" id="KW-0472">Membrane</keyword>
<dbReference type="Proteomes" id="UP000199138">
    <property type="component" value="Unassembled WGS sequence"/>
</dbReference>
<evidence type="ECO:0000259" key="5">
    <source>
        <dbReference type="Pfam" id="PF00535"/>
    </source>
</evidence>
<reference evidence="6 7" key="1">
    <citation type="submission" date="2016-10" db="EMBL/GenBank/DDBJ databases">
        <authorList>
            <person name="de Groot N.N."/>
        </authorList>
    </citation>
    <scope>NUCLEOTIDE SEQUENCE [LARGE SCALE GENOMIC DNA]</scope>
    <source>
        <strain evidence="6 7">CGMCC 1.12333</strain>
    </source>
</reference>
<gene>
    <name evidence="6" type="ORF">SAMN05216480_11081</name>
</gene>
<dbReference type="InterPro" id="IPR001173">
    <property type="entry name" value="Glyco_trans_2-like"/>
</dbReference>